<dbReference type="InterPro" id="IPR036873">
    <property type="entry name" value="Rhodanese-like_dom_sf"/>
</dbReference>
<dbReference type="Gene3D" id="3.40.250.10">
    <property type="entry name" value="Rhodanese-like domain"/>
    <property type="match status" value="1"/>
</dbReference>
<dbReference type="EMBL" id="UINC01002929">
    <property type="protein sequence ID" value="SVA01683.1"/>
    <property type="molecule type" value="Genomic_DNA"/>
</dbReference>
<name>A0A381SK89_9ZZZZ</name>
<dbReference type="PANTHER" id="PTHR43031:SF17">
    <property type="entry name" value="SULFURTRANSFERASE YTWF-RELATED"/>
    <property type="match status" value="1"/>
</dbReference>
<dbReference type="AlphaFoldDB" id="A0A381SK89"/>
<feature type="non-terminal residue" evidence="2">
    <location>
        <position position="1"/>
    </location>
</feature>
<sequence>VNVPEITVTEVHAMREKGDPFTLLDIREQWENDLVTIDGSHFVAMEEVPSKLSDFDTDKPMVIYCHTGVRSAAVTSYLLEQGFLDVKSMAGGIHAWALQIDPTLPTY</sequence>
<dbReference type="PROSITE" id="PS50206">
    <property type="entry name" value="RHODANESE_3"/>
    <property type="match status" value="1"/>
</dbReference>
<organism evidence="2">
    <name type="scientific">marine metagenome</name>
    <dbReference type="NCBI Taxonomy" id="408172"/>
    <lineage>
        <taxon>unclassified sequences</taxon>
        <taxon>metagenomes</taxon>
        <taxon>ecological metagenomes</taxon>
    </lineage>
</organism>
<proteinExistence type="predicted"/>
<evidence type="ECO:0000313" key="2">
    <source>
        <dbReference type="EMBL" id="SVA01683.1"/>
    </source>
</evidence>
<evidence type="ECO:0000259" key="1">
    <source>
        <dbReference type="PROSITE" id="PS50206"/>
    </source>
</evidence>
<reference evidence="2" key="1">
    <citation type="submission" date="2018-05" db="EMBL/GenBank/DDBJ databases">
        <authorList>
            <person name="Lanie J.A."/>
            <person name="Ng W.-L."/>
            <person name="Kazmierczak K.M."/>
            <person name="Andrzejewski T.M."/>
            <person name="Davidsen T.M."/>
            <person name="Wayne K.J."/>
            <person name="Tettelin H."/>
            <person name="Glass J.I."/>
            <person name="Rusch D."/>
            <person name="Podicherti R."/>
            <person name="Tsui H.-C.T."/>
            <person name="Winkler M.E."/>
        </authorList>
    </citation>
    <scope>NUCLEOTIDE SEQUENCE</scope>
</reference>
<protein>
    <recommendedName>
        <fullName evidence="1">Rhodanese domain-containing protein</fullName>
    </recommendedName>
</protein>
<dbReference type="Pfam" id="PF00581">
    <property type="entry name" value="Rhodanese"/>
    <property type="match status" value="1"/>
</dbReference>
<dbReference type="InterPro" id="IPR050229">
    <property type="entry name" value="GlpE_sulfurtransferase"/>
</dbReference>
<dbReference type="InterPro" id="IPR001763">
    <property type="entry name" value="Rhodanese-like_dom"/>
</dbReference>
<dbReference type="SMART" id="SM00450">
    <property type="entry name" value="RHOD"/>
    <property type="match status" value="1"/>
</dbReference>
<dbReference type="SUPFAM" id="SSF52821">
    <property type="entry name" value="Rhodanese/Cell cycle control phosphatase"/>
    <property type="match status" value="1"/>
</dbReference>
<feature type="domain" description="Rhodanese" evidence="1">
    <location>
        <begin position="17"/>
        <end position="105"/>
    </location>
</feature>
<gene>
    <name evidence="2" type="ORF">METZ01_LOCUS54537</name>
</gene>
<accession>A0A381SK89</accession>
<dbReference type="PANTHER" id="PTHR43031">
    <property type="entry name" value="FAD-DEPENDENT OXIDOREDUCTASE"/>
    <property type="match status" value="1"/>
</dbReference>